<evidence type="ECO:0000256" key="9">
    <source>
        <dbReference type="PROSITE-ProRule" id="PRU00267"/>
    </source>
</evidence>
<dbReference type="CDD" id="cd21994">
    <property type="entry name" value="HMG-box_SSRP1-like"/>
    <property type="match status" value="1"/>
</dbReference>
<dbReference type="CDD" id="cd13230">
    <property type="entry name" value="PH1_SSRP1-like"/>
    <property type="match status" value="1"/>
</dbReference>
<dbReference type="Pfam" id="PF17292">
    <property type="entry name" value="POB3_N"/>
    <property type="match status" value="1"/>
</dbReference>
<dbReference type="GO" id="GO:0035101">
    <property type="term" value="C:FACT complex"/>
    <property type="evidence" value="ECO:0007669"/>
    <property type="project" value="TreeGrafter"/>
</dbReference>
<comment type="subcellular location">
    <subcellularLocation>
        <location evidence="10">Nucleus</location>
    </subcellularLocation>
    <subcellularLocation>
        <location evidence="10">Chromosome</location>
    </subcellularLocation>
</comment>
<dbReference type="PROSITE" id="PS50118">
    <property type="entry name" value="HMG_BOX_2"/>
    <property type="match status" value="1"/>
</dbReference>
<feature type="domain" description="HMG box" evidence="12">
    <location>
        <begin position="520"/>
        <end position="586"/>
    </location>
</feature>
<dbReference type="InterPro" id="IPR038167">
    <property type="entry name" value="SSRP1_sf"/>
</dbReference>
<keyword evidence="7 10" id="KW-0234">DNA repair</keyword>
<dbReference type="Gene3D" id="1.10.30.10">
    <property type="entry name" value="High mobility group box domain"/>
    <property type="match status" value="1"/>
</dbReference>
<dbReference type="SMART" id="SM00398">
    <property type="entry name" value="HMG"/>
    <property type="match status" value="1"/>
</dbReference>
<evidence type="ECO:0000256" key="11">
    <source>
        <dbReference type="SAM" id="MobiDB-lite"/>
    </source>
</evidence>
<dbReference type="InterPro" id="IPR000969">
    <property type="entry name" value="SSRP1/POB3"/>
</dbReference>
<keyword evidence="9" id="KW-0238">DNA-binding</keyword>
<evidence type="ECO:0000256" key="7">
    <source>
        <dbReference type="ARBA" id="ARBA00023204"/>
    </source>
</evidence>
<dbReference type="InterPro" id="IPR035417">
    <property type="entry name" value="SSRP1/POB3_N"/>
</dbReference>
<keyword evidence="4 10" id="KW-0227">DNA damage</keyword>
<dbReference type="Pfam" id="PF08512">
    <property type="entry name" value="Rttp106-like_middle"/>
    <property type="match status" value="1"/>
</dbReference>
<name>A0A915E3A0_9BILA</name>
<evidence type="ECO:0000256" key="8">
    <source>
        <dbReference type="ARBA" id="ARBA00023242"/>
    </source>
</evidence>
<dbReference type="PRINTS" id="PR00887">
    <property type="entry name" value="SSRCOGNITION"/>
</dbReference>
<dbReference type="Gene3D" id="2.30.29.220">
    <property type="entry name" value="Structure-specific recognition protein (SSRP1)"/>
    <property type="match status" value="1"/>
</dbReference>
<keyword evidence="3 10" id="KW-0235">DNA replication</keyword>
<dbReference type="GO" id="GO:0042393">
    <property type="term" value="F:histone binding"/>
    <property type="evidence" value="ECO:0007669"/>
    <property type="project" value="TreeGrafter"/>
</dbReference>
<evidence type="ECO:0000259" key="12">
    <source>
        <dbReference type="PROSITE" id="PS50118"/>
    </source>
</evidence>
<evidence type="ECO:0000256" key="2">
    <source>
        <dbReference type="ARBA" id="ARBA00022454"/>
    </source>
</evidence>
<dbReference type="Gene3D" id="2.30.29.30">
    <property type="entry name" value="Pleckstrin-homology domain (PH domain)/Phosphotyrosine-binding domain (PTB)"/>
    <property type="match status" value="2"/>
</dbReference>
<feature type="compositionally biased region" description="Low complexity" evidence="11">
    <location>
        <begin position="590"/>
        <end position="603"/>
    </location>
</feature>
<comment type="similarity">
    <text evidence="1 10">Belongs to the SSRP1 family.</text>
</comment>
<feature type="compositionally biased region" description="Basic and acidic residues" evidence="11">
    <location>
        <begin position="534"/>
        <end position="543"/>
    </location>
</feature>
<feature type="compositionally biased region" description="Basic residues" evidence="11">
    <location>
        <begin position="637"/>
        <end position="647"/>
    </location>
</feature>
<dbReference type="SUPFAM" id="SSF47095">
    <property type="entry name" value="HMG-box"/>
    <property type="match status" value="1"/>
</dbReference>
<sequence>MSTDELVYSNIFQEEMGAMNNGDMKISKTNIQYKNKSTGRVHSINAEDIKEMKWQSQSAIGGFKEAEFSKISSFCSSNWSKEVEKSELCMKGWNYGDARFEGQNLVFQVDNKVAFEFPLTNVARCVGNKSENTIEFAVNEECPVQLVEMRLHVPQDPDQAEDVDMAEEFRKAVMKFAEAEDETDQPLVMLSQIYCATPRGRYDIKVFQNHLSFHGKTYDYKIPFKSITRMFLLPHKDGRHMFLSCTLTHLFARGSPMELGVTDEQLKTQYNNKLERNMQGLLYEIMAKLFRVLVNIRIIVPGNFTGASGTPAVSCALRQASGYLYPLEKGFVYVHKPPLYIRFEEIDNVHFARSDLSTRSFDFEIVQKAGSSVLFSSVSKEEYNKLFDYVSSKGLKIRNATRMGDKPSYKEDKFADSGDELDPYKEGLKREAANRSRDDDGSESDSEDEDYDMDEDIKKKQKEKESSEGSGSEPDEEYDSNDSGESAVSDDIANSAKKEAKRKSEGGKKEKKKQKDPNAPKRGQTAFFIWMQENRQRLKKEGDSVAETAQRAGHEWKSMTEDDKKPYEKRAKEDKERYERESKEYAATQKSNPTPSKPSTSKPKFVEDDSDDSDDSAANKKKKAKDAKKEVATSSSKSKKSKAPAAKKAKDDSDESSAAASSAPATSEEDSD</sequence>
<dbReference type="AlphaFoldDB" id="A0A915E3A0"/>
<evidence type="ECO:0000313" key="14">
    <source>
        <dbReference type="WBParaSite" id="jg26499"/>
    </source>
</evidence>
<proteinExistence type="inferred from homology"/>
<dbReference type="Pfam" id="PF00505">
    <property type="entry name" value="HMG_box"/>
    <property type="match status" value="1"/>
</dbReference>
<dbReference type="CDD" id="cd13231">
    <property type="entry name" value="PH2_SSRP1-like"/>
    <property type="match status" value="1"/>
</dbReference>
<keyword evidence="6 10" id="KW-0804">Transcription</keyword>
<dbReference type="SUPFAM" id="SSF50729">
    <property type="entry name" value="PH domain-like"/>
    <property type="match status" value="1"/>
</dbReference>
<dbReference type="GO" id="GO:0003677">
    <property type="term" value="F:DNA binding"/>
    <property type="evidence" value="ECO:0007669"/>
    <property type="project" value="UniProtKB-UniRule"/>
</dbReference>
<dbReference type="GO" id="GO:0031491">
    <property type="term" value="F:nucleosome binding"/>
    <property type="evidence" value="ECO:0007669"/>
    <property type="project" value="TreeGrafter"/>
</dbReference>
<dbReference type="InterPro" id="IPR050454">
    <property type="entry name" value="RTT106/SSRP1_HistChap/FACT"/>
</dbReference>
<evidence type="ECO:0000256" key="1">
    <source>
        <dbReference type="ARBA" id="ARBA00010060"/>
    </source>
</evidence>
<feature type="compositionally biased region" description="Basic and acidic residues" evidence="11">
    <location>
        <begin position="404"/>
        <end position="439"/>
    </location>
</feature>
<dbReference type="InterPro" id="IPR048993">
    <property type="entry name" value="SSRP1-like_PH1"/>
</dbReference>
<feature type="compositionally biased region" description="Basic and acidic residues" evidence="11">
    <location>
        <begin position="552"/>
        <end position="584"/>
    </location>
</feature>
<dbReference type="WBParaSite" id="jg26499">
    <property type="protein sequence ID" value="jg26499"/>
    <property type="gene ID" value="jg26499"/>
</dbReference>
<evidence type="ECO:0000256" key="10">
    <source>
        <dbReference type="RuleBase" id="RU364013"/>
    </source>
</evidence>
<feature type="DNA-binding region" description="HMG box" evidence="9">
    <location>
        <begin position="520"/>
        <end position="586"/>
    </location>
</feature>
<dbReference type="SMART" id="SM01287">
    <property type="entry name" value="Rtt106"/>
    <property type="match status" value="1"/>
</dbReference>
<keyword evidence="13" id="KW-1185">Reference proteome</keyword>
<feature type="compositionally biased region" description="Basic and acidic residues" evidence="11">
    <location>
        <begin position="456"/>
        <end position="467"/>
    </location>
</feature>
<dbReference type="InterPro" id="IPR036910">
    <property type="entry name" value="HMG_box_dom_sf"/>
</dbReference>
<keyword evidence="2 10" id="KW-0158">Chromosome</keyword>
<dbReference type="InterPro" id="IPR013719">
    <property type="entry name" value="RTT106/SPT16-like_middle_dom"/>
</dbReference>
<feature type="compositionally biased region" description="Acidic residues" evidence="11">
    <location>
        <begin position="473"/>
        <end position="482"/>
    </location>
</feature>
<dbReference type="GO" id="GO:0006281">
    <property type="term" value="P:DNA repair"/>
    <property type="evidence" value="ECO:0007669"/>
    <property type="project" value="UniProtKB-KW"/>
</dbReference>
<dbReference type="InterPro" id="IPR009071">
    <property type="entry name" value="HMG_box_dom"/>
</dbReference>
<evidence type="ECO:0000256" key="6">
    <source>
        <dbReference type="ARBA" id="ARBA00023163"/>
    </source>
</evidence>
<feature type="region of interest" description="Disordered" evidence="11">
    <location>
        <begin position="404"/>
        <end position="672"/>
    </location>
</feature>
<evidence type="ECO:0000256" key="4">
    <source>
        <dbReference type="ARBA" id="ARBA00022763"/>
    </source>
</evidence>
<dbReference type="PANTHER" id="PTHR45849">
    <property type="entry name" value="FACT COMPLEX SUBUNIT SSRP1"/>
    <property type="match status" value="1"/>
</dbReference>
<dbReference type="Pfam" id="PF21103">
    <property type="entry name" value="PH1_SSRP1-like"/>
    <property type="match status" value="1"/>
</dbReference>
<protein>
    <recommendedName>
        <fullName evidence="10">FACT complex subunit SSRP1</fullName>
    </recommendedName>
</protein>
<evidence type="ECO:0000256" key="5">
    <source>
        <dbReference type="ARBA" id="ARBA00023015"/>
    </source>
</evidence>
<dbReference type="FunFam" id="2.30.29.30:FF:000098">
    <property type="entry name" value="Fact complex subunit ssrp1"/>
    <property type="match status" value="1"/>
</dbReference>
<organism evidence="13 14">
    <name type="scientific">Ditylenchus dipsaci</name>
    <dbReference type="NCBI Taxonomy" id="166011"/>
    <lineage>
        <taxon>Eukaryota</taxon>
        <taxon>Metazoa</taxon>
        <taxon>Ecdysozoa</taxon>
        <taxon>Nematoda</taxon>
        <taxon>Chromadorea</taxon>
        <taxon>Rhabditida</taxon>
        <taxon>Tylenchina</taxon>
        <taxon>Tylenchomorpha</taxon>
        <taxon>Sphaerularioidea</taxon>
        <taxon>Anguinidae</taxon>
        <taxon>Anguininae</taxon>
        <taxon>Ditylenchus</taxon>
    </lineage>
</organism>
<dbReference type="Pfam" id="PF03531">
    <property type="entry name" value="SSrecog"/>
    <property type="match status" value="1"/>
</dbReference>
<dbReference type="Gene3D" id="2.30.29.150">
    <property type="match status" value="2"/>
</dbReference>
<dbReference type="GO" id="GO:1902275">
    <property type="term" value="P:regulation of chromatin organization"/>
    <property type="evidence" value="ECO:0007669"/>
    <property type="project" value="TreeGrafter"/>
</dbReference>
<feature type="compositionally biased region" description="Acidic residues" evidence="11">
    <location>
        <begin position="440"/>
        <end position="455"/>
    </location>
</feature>
<dbReference type="GO" id="GO:0006260">
    <property type="term" value="P:DNA replication"/>
    <property type="evidence" value="ECO:0007669"/>
    <property type="project" value="UniProtKB-KW"/>
</dbReference>
<accession>A0A915E3A0</accession>
<dbReference type="InterPro" id="IPR024954">
    <property type="entry name" value="SSRP1_DD"/>
</dbReference>
<keyword evidence="5 10" id="KW-0805">Transcription regulation</keyword>
<evidence type="ECO:0000313" key="13">
    <source>
        <dbReference type="Proteomes" id="UP000887574"/>
    </source>
</evidence>
<dbReference type="PANTHER" id="PTHR45849:SF1">
    <property type="entry name" value="FACT COMPLEX SUBUNIT SSRP1"/>
    <property type="match status" value="1"/>
</dbReference>
<feature type="compositionally biased region" description="Basic and acidic residues" evidence="11">
    <location>
        <begin position="496"/>
        <end position="519"/>
    </location>
</feature>
<feature type="compositionally biased region" description="Low complexity" evidence="11">
    <location>
        <begin position="656"/>
        <end position="666"/>
    </location>
</feature>
<evidence type="ECO:0000256" key="3">
    <source>
        <dbReference type="ARBA" id="ARBA00022705"/>
    </source>
</evidence>
<dbReference type="InterPro" id="IPR011993">
    <property type="entry name" value="PH-like_dom_sf"/>
</dbReference>
<comment type="function">
    <text evidence="10">Component of the FACT complex, a general chromatin factor that acts to reorganize nucleosomes. The FACT complex is involved in multiple processes that require DNA as a template such as mRNA elongation, DNA replication and DNA repair. During transcription elongation the FACT complex acts as a histone chaperone that both destabilizes and restores nucleosomal structure. It facilitates the passage of RNA polymerase II and transcription by promoting the dissociation of one histone H2A-H2B dimer from the nucleosome, then subsequently promotes the reestablishment of the nucleosome following the passage of RNA polymerase II.</text>
</comment>
<reference evidence="14" key="1">
    <citation type="submission" date="2022-11" db="UniProtKB">
        <authorList>
            <consortium name="WormBaseParasite"/>
        </authorList>
    </citation>
    <scope>IDENTIFICATION</scope>
</reference>
<dbReference type="Proteomes" id="UP000887574">
    <property type="component" value="Unplaced"/>
</dbReference>
<keyword evidence="8 9" id="KW-0539">Nucleus</keyword>